<gene>
    <name evidence="2" type="ORF">SAMN02745216_01343</name>
</gene>
<dbReference type="EMBL" id="FQZU01000006">
    <property type="protein sequence ID" value="SHJ29055.1"/>
    <property type="molecule type" value="Genomic_DNA"/>
</dbReference>
<evidence type="ECO:0000256" key="1">
    <source>
        <dbReference type="SAM" id="Phobius"/>
    </source>
</evidence>
<keyword evidence="1" id="KW-0472">Membrane</keyword>
<feature type="transmembrane region" description="Helical" evidence="1">
    <location>
        <begin position="20"/>
        <end position="39"/>
    </location>
</feature>
<organism evidence="2 3">
    <name type="scientific">Desulfatibacillum alkenivorans DSM 16219</name>
    <dbReference type="NCBI Taxonomy" id="1121393"/>
    <lineage>
        <taxon>Bacteria</taxon>
        <taxon>Pseudomonadati</taxon>
        <taxon>Thermodesulfobacteriota</taxon>
        <taxon>Desulfobacteria</taxon>
        <taxon>Desulfobacterales</taxon>
        <taxon>Desulfatibacillaceae</taxon>
        <taxon>Desulfatibacillum</taxon>
    </lineage>
</organism>
<evidence type="ECO:0000313" key="3">
    <source>
        <dbReference type="Proteomes" id="UP000183994"/>
    </source>
</evidence>
<dbReference type="STRING" id="1121393.SAMN02745216_01343"/>
<evidence type="ECO:0000313" key="2">
    <source>
        <dbReference type="EMBL" id="SHJ29055.1"/>
    </source>
</evidence>
<name>A0A1M6I3R6_9BACT</name>
<keyword evidence="1" id="KW-0812">Transmembrane</keyword>
<feature type="transmembrane region" description="Helical" evidence="1">
    <location>
        <begin position="51"/>
        <end position="69"/>
    </location>
</feature>
<reference evidence="3" key="1">
    <citation type="submission" date="2016-11" db="EMBL/GenBank/DDBJ databases">
        <authorList>
            <person name="Varghese N."/>
            <person name="Submissions S."/>
        </authorList>
    </citation>
    <scope>NUCLEOTIDE SEQUENCE [LARGE SCALE GENOMIC DNA]</scope>
    <source>
        <strain evidence="3">DSM 16219</strain>
    </source>
</reference>
<keyword evidence="1" id="KW-1133">Transmembrane helix</keyword>
<proteinExistence type="predicted"/>
<dbReference type="RefSeq" id="WP_073474282.1">
    <property type="nucleotide sequence ID" value="NZ_FQZU01000006.1"/>
</dbReference>
<sequence>MTKIVEQTSTRLVIENKPRAVFAFILALGLIALLASLYSLAFGGKAFSKDAAFGLALGPAFIIGGLLLYRETITELDKSTGMATWRRSGLWTNASDRARLNRIVDAVICKPTSQQSGGATRLVLVLEDRFWPLAFGFSAVNRDKEIRSAVLAFLDESPPETSIRPGGKDRLKGSNF</sequence>
<evidence type="ECO:0008006" key="4">
    <source>
        <dbReference type="Google" id="ProtNLM"/>
    </source>
</evidence>
<keyword evidence="3" id="KW-1185">Reference proteome</keyword>
<accession>A0A1M6I3R6</accession>
<dbReference type="Proteomes" id="UP000183994">
    <property type="component" value="Unassembled WGS sequence"/>
</dbReference>
<dbReference type="AlphaFoldDB" id="A0A1M6I3R6"/>
<protein>
    <recommendedName>
        <fullName evidence="4">PH domain-containing protein</fullName>
    </recommendedName>
</protein>